<dbReference type="SUPFAM" id="SSF53590">
    <property type="entry name" value="Nucleoside hydrolase"/>
    <property type="match status" value="1"/>
</dbReference>
<dbReference type="Proteomes" id="UP000192903">
    <property type="component" value="Unassembled WGS sequence"/>
</dbReference>
<dbReference type="RefSeq" id="WP_085421212.1">
    <property type="nucleotide sequence ID" value="NZ_FXAF01000003.1"/>
</dbReference>
<evidence type="ECO:0000256" key="1">
    <source>
        <dbReference type="ARBA" id="ARBA00022801"/>
    </source>
</evidence>
<feature type="domain" description="Inosine/uridine-preferring nucleoside hydrolase" evidence="3">
    <location>
        <begin position="7"/>
        <end position="307"/>
    </location>
</feature>
<evidence type="ECO:0000256" key="2">
    <source>
        <dbReference type="ARBA" id="ARBA00023295"/>
    </source>
</evidence>
<dbReference type="CDD" id="cd02650">
    <property type="entry name" value="nuc_hydro_CaPnhB"/>
    <property type="match status" value="1"/>
</dbReference>
<reference evidence="5" key="1">
    <citation type="submission" date="2017-04" db="EMBL/GenBank/DDBJ databases">
        <authorList>
            <person name="Varghese N."/>
            <person name="Submissions S."/>
        </authorList>
    </citation>
    <scope>NUCLEOTIDE SEQUENCE [LARGE SCALE GENOMIC DNA]</scope>
    <source>
        <strain evidence="5">B4P</strain>
    </source>
</reference>
<dbReference type="EMBL" id="FXAF01000003">
    <property type="protein sequence ID" value="SMF21426.1"/>
    <property type="molecule type" value="Genomic_DNA"/>
</dbReference>
<dbReference type="InterPro" id="IPR036452">
    <property type="entry name" value="Ribo_hydro-like"/>
</dbReference>
<dbReference type="InterPro" id="IPR023186">
    <property type="entry name" value="IUNH"/>
</dbReference>
<keyword evidence="1" id="KW-0378">Hydrolase</keyword>
<organism evidence="4 5">
    <name type="scientific">Xaviernesmea oryzae</name>
    <dbReference type="NCBI Taxonomy" id="464029"/>
    <lineage>
        <taxon>Bacteria</taxon>
        <taxon>Pseudomonadati</taxon>
        <taxon>Pseudomonadota</taxon>
        <taxon>Alphaproteobacteria</taxon>
        <taxon>Hyphomicrobiales</taxon>
        <taxon>Rhizobiaceae</taxon>
        <taxon>Rhizobium/Agrobacterium group</taxon>
        <taxon>Xaviernesmea</taxon>
    </lineage>
</organism>
<evidence type="ECO:0000259" key="3">
    <source>
        <dbReference type="Pfam" id="PF01156"/>
    </source>
</evidence>
<name>A0A1X7DUU3_9HYPH</name>
<dbReference type="GO" id="GO:0005829">
    <property type="term" value="C:cytosol"/>
    <property type="evidence" value="ECO:0007669"/>
    <property type="project" value="TreeGrafter"/>
</dbReference>
<proteinExistence type="predicted"/>
<dbReference type="OrthoDB" id="9797882at2"/>
<dbReference type="Gene3D" id="3.90.245.10">
    <property type="entry name" value="Ribonucleoside hydrolase-like"/>
    <property type="match status" value="1"/>
</dbReference>
<gene>
    <name evidence="4" type="ORF">SAMN02982989_5851</name>
</gene>
<evidence type="ECO:0000313" key="4">
    <source>
        <dbReference type="EMBL" id="SMF21426.1"/>
    </source>
</evidence>
<dbReference type="GO" id="GO:0006152">
    <property type="term" value="P:purine nucleoside catabolic process"/>
    <property type="evidence" value="ECO:0007669"/>
    <property type="project" value="TreeGrafter"/>
</dbReference>
<dbReference type="AlphaFoldDB" id="A0A1X7DUU3"/>
<keyword evidence="5" id="KW-1185">Reference proteome</keyword>
<accession>A0A1X7DUU3</accession>
<dbReference type="Pfam" id="PF01156">
    <property type="entry name" value="IU_nuc_hydro"/>
    <property type="match status" value="1"/>
</dbReference>
<dbReference type="PANTHER" id="PTHR12304">
    <property type="entry name" value="INOSINE-URIDINE PREFERRING NUCLEOSIDE HYDROLASE"/>
    <property type="match status" value="1"/>
</dbReference>
<dbReference type="PANTHER" id="PTHR12304:SF4">
    <property type="entry name" value="URIDINE NUCLEOSIDASE"/>
    <property type="match status" value="1"/>
</dbReference>
<dbReference type="GO" id="GO:0008477">
    <property type="term" value="F:purine nucleosidase activity"/>
    <property type="evidence" value="ECO:0007669"/>
    <property type="project" value="TreeGrafter"/>
</dbReference>
<keyword evidence="2" id="KW-0326">Glycosidase</keyword>
<protein>
    <submittedName>
        <fullName evidence="4">Purine nucleosidase</fullName>
    </submittedName>
</protein>
<dbReference type="InterPro" id="IPR001910">
    <property type="entry name" value="Inosine/uridine_hydrolase_dom"/>
</dbReference>
<dbReference type="STRING" id="464029.SAMN02982989_5851"/>
<sequence length="319" mass="34234">MTKPCRIILDVDTGIDDALAIVYALAHPDIALEAVTTVYGNINVDMATANTLGLLEAAGRSDIPVAAGAKRSLTRPYNKTASRIHGQNGFGGIELPKPRVAARDIWGPDLLIEMARANPGEITLVPVGPMTNVAQALMKAPEIATLFKRIVLMGGTIWHPGVPRIPSPVADANFFNDPEAARIVLQSGARIVMVGMDVTMKTLFTEPMMGRIEREGGLASRKCAEASRFYLAAYREQYPDITGCALHDPLAVAVALDPSLVTVEPMQVDIECAGELCRGQVIPDRRRTGTTVPNADVCIDVDVDRFVGGFVDTLCGFRP</sequence>
<evidence type="ECO:0000313" key="5">
    <source>
        <dbReference type="Proteomes" id="UP000192903"/>
    </source>
</evidence>